<dbReference type="GO" id="GO:0005886">
    <property type="term" value="C:plasma membrane"/>
    <property type="evidence" value="ECO:0007669"/>
    <property type="project" value="UniProtKB-SubCell"/>
</dbReference>
<feature type="transmembrane region" description="Helical" evidence="9">
    <location>
        <begin position="77"/>
        <end position="110"/>
    </location>
</feature>
<feature type="transmembrane region" description="Helical" evidence="9">
    <location>
        <begin position="122"/>
        <end position="142"/>
    </location>
</feature>
<dbReference type="InterPro" id="IPR007272">
    <property type="entry name" value="Sulf_transp_TsuA/YedE"/>
</dbReference>
<evidence type="ECO:0000256" key="3">
    <source>
        <dbReference type="ARBA" id="ARBA00022475"/>
    </source>
</evidence>
<feature type="transmembrane region" description="Helical" evidence="9">
    <location>
        <begin position="294"/>
        <end position="314"/>
    </location>
</feature>
<keyword evidence="3" id="KW-1003">Cell membrane</keyword>
<evidence type="ECO:0000256" key="4">
    <source>
        <dbReference type="ARBA" id="ARBA00022519"/>
    </source>
</evidence>
<evidence type="ECO:0000256" key="2">
    <source>
        <dbReference type="ARBA" id="ARBA00022448"/>
    </source>
</evidence>
<feature type="transmembrane region" description="Helical" evidence="9">
    <location>
        <begin position="241"/>
        <end position="273"/>
    </location>
</feature>
<evidence type="ECO:0000256" key="7">
    <source>
        <dbReference type="ARBA" id="ARBA00023136"/>
    </source>
</evidence>
<comment type="similarity">
    <text evidence="8">Belongs to the TsuA/YedE (TC 9.B.102) family.</text>
</comment>
<feature type="transmembrane region" description="Helical" evidence="9">
    <location>
        <begin position="199"/>
        <end position="221"/>
    </location>
</feature>
<dbReference type="PANTHER" id="PTHR30574">
    <property type="entry name" value="INNER MEMBRANE PROTEIN YEDE"/>
    <property type="match status" value="1"/>
</dbReference>
<dbReference type="RefSeq" id="WP_160775872.1">
    <property type="nucleotide sequence ID" value="NZ_WUMV01000004.1"/>
</dbReference>
<keyword evidence="11" id="KW-1185">Reference proteome</keyword>
<evidence type="ECO:0000256" key="8">
    <source>
        <dbReference type="ARBA" id="ARBA00035655"/>
    </source>
</evidence>
<keyword evidence="2" id="KW-0813">Transport</keyword>
<dbReference type="PANTHER" id="PTHR30574:SF1">
    <property type="entry name" value="SULPHUR TRANSPORT DOMAIN-CONTAINING PROTEIN"/>
    <property type="match status" value="1"/>
</dbReference>
<comment type="subcellular location">
    <subcellularLocation>
        <location evidence="1">Cell inner membrane</location>
        <topology evidence="1">Multi-pass membrane protein</topology>
    </subcellularLocation>
</comment>
<evidence type="ECO:0000313" key="10">
    <source>
        <dbReference type="EMBL" id="MXN65615.1"/>
    </source>
</evidence>
<dbReference type="Pfam" id="PF04143">
    <property type="entry name" value="Sulf_transp"/>
    <property type="match status" value="1"/>
</dbReference>
<evidence type="ECO:0000256" key="1">
    <source>
        <dbReference type="ARBA" id="ARBA00004429"/>
    </source>
</evidence>
<dbReference type="EMBL" id="WUMV01000004">
    <property type="protein sequence ID" value="MXN65615.1"/>
    <property type="molecule type" value="Genomic_DNA"/>
</dbReference>
<organism evidence="10 11">
    <name type="scientific">Stappia sediminis</name>
    <dbReference type="NCBI Taxonomy" id="2692190"/>
    <lineage>
        <taxon>Bacteria</taxon>
        <taxon>Pseudomonadati</taxon>
        <taxon>Pseudomonadota</taxon>
        <taxon>Alphaproteobacteria</taxon>
        <taxon>Hyphomicrobiales</taxon>
        <taxon>Stappiaceae</taxon>
        <taxon>Stappia</taxon>
    </lineage>
</organism>
<comment type="caution">
    <text evidence="10">The sequence shown here is derived from an EMBL/GenBank/DDBJ whole genome shotgun (WGS) entry which is preliminary data.</text>
</comment>
<evidence type="ECO:0000313" key="11">
    <source>
        <dbReference type="Proteomes" id="UP000433101"/>
    </source>
</evidence>
<sequence length="362" mass="37955">MEEWSPGTIAALGGFAGGCLLGFAARWGRFCTLGAIEDACFGADTSRLRMWGLAIAVAIAGTYGLDFFGFIDVSQSFYIASPVTVLATIVGGLMFGIGMAFVGTCGFGTLARIGGGDLKSVVTFLVMGITAYATVRGAGAYLRVAAFPDPGPREVPASFAHSASGVFGGPIHLWALLFAVVLAVVCLANPMFRARRRLIASGLLVGAVVTFGWFVTGYLAPNDFESYPLESFTFSAPLGEAIMYVMVMSGATLKFGIGAVFGVLAGAAVTALVQRYFRWEACDDAREMRRQIMGGMLMGFGSVTALGCTIGQGVSAASMLAWSAPVALVSIFIGAYLGLHILVRGSVLEPLKDIILPLWHRS</sequence>
<evidence type="ECO:0000256" key="6">
    <source>
        <dbReference type="ARBA" id="ARBA00022989"/>
    </source>
</evidence>
<dbReference type="AlphaFoldDB" id="A0A7X3LUZ4"/>
<keyword evidence="5 9" id="KW-0812">Transmembrane</keyword>
<dbReference type="Proteomes" id="UP000433101">
    <property type="component" value="Unassembled WGS sequence"/>
</dbReference>
<feature type="transmembrane region" description="Helical" evidence="9">
    <location>
        <begin position="320"/>
        <end position="343"/>
    </location>
</feature>
<keyword evidence="4" id="KW-0997">Cell inner membrane</keyword>
<reference evidence="10 11" key="1">
    <citation type="submission" date="2019-12" db="EMBL/GenBank/DDBJ databases">
        <authorList>
            <person name="Li M."/>
        </authorList>
    </citation>
    <scope>NUCLEOTIDE SEQUENCE [LARGE SCALE GENOMIC DNA]</scope>
    <source>
        <strain evidence="10 11">GBMRC 2046</strain>
    </source>
</reference>
<gene>
    <name evidence="10" type="ORF">GR183_11940</name>
</gene>
<feature type="transmembrane region" description="Helical" evidence="9">
    <location>
        <begin position="48"/>
        <end position="71"/>
    </location>
</feature>
<feature type="transmembrane region" description="Helical" evidence="9">
    <location>
        <begin position="6"/>
        <end position="27"/>
    </location>
</feature>
<accession>A0A7X3LUZ4</accession>
<keyword evidence="7 9" id="KW-0472">Membrane</keyword>
<feature type="transmembrane region" description="Helical" evidence="9">
    <location>
        <begin position="171"/>
        <end position="192"/>
    </location>
</feature>
<keyword evidence="6 9" id="KW-1133">Transmembrane helix</keyword>
<evidence type="ECO:0000256" key="9">
    <source>
        <dbReference type="SAM" id="Phobius"/>
    </source>
</evidence>
<evidence type="ECO:0000256" key="5">
    <source>
        <dbReference type="ARBA" id="ARBA00022692"/>
    </source>
</evidence>
<proteinExistence type="inferred from homology"/>
<name>A0A7X3LUZ4_9HYPH</name>
<protein>
    <submittedName>
        <fullName evidence="10">YeeE/YedE family protein</fullName>
    </submittedName>
</protein>